<feature type="compositionally biased region" description="Low complexity" evidence="1">
    <location>
        <begin position="1"/>
        <end position="21"/>
    </location>
</feature>
<sequence length="294" mass="31505">MSPSKASKASSQASSKASKSSLKGRPRESPQSSEGLQIAQPETYPEAVNRYSIHGDTKLPQHNGHPNADERTSFRPGPHSDQSEYGATVEVSPDMLKKFFAHRQRKFWFIVVFTLFIVGTLIGSSIGGALSAAEDESSSADAPEETPSSDPTPTSANNPSEYWETDTTYTARPFGAVQSINATCPSTLLVSSRLEDKTSDISGRYTYNCLDSTNILSDSNLMGLTAYTLEQCVDACSQYSAMGSANGTCKAAVINSDFRQRYETGNGANCWLKGGAEDASTAKKGYTAAVLREG</sequence>
<name>A0A364NC84_STELY</name>
<dbReference type="AlphaFoldDB" id="A0A364NC84"/>
<dbReference type="EMBL" id="QGDH01000017">
    <property type="protein sequence ID" value="RAR14925.1"/>
    <property type="molecule type" value="Genomic_DNA"/>
</dbReference>
<dbReference type="STRING" id="183478.A0A364NC84"/>
<gene>
    <name evidence="3" type="ORF">DDE83_001763</name>
</gene>
<evidence type="ECO:0000313" key="3">
    <source>
        <dbReference type="EMBL" id="RAR14925.1"/>
    </source>
</evidence>
<evidence type="ECO:0000256" key="2">
    <source>
        <dbReference type="SAM" id="Phobius"/>
    </source>
</evidence>
<keyword evidence="2" id="KW-1133">Transmembrane helix</keyword>
<proteinExistence type="predicted"/>
<keyword evidence="2" id="KW-0472">Membrane</keyword>
<feature type="compositionally biased region" description="Acidic residues" evidence="1">
    <location>
        <begin position="133"/>
        <end position="144"/>
    </location>
</feature>
<dbReference type="Proteomes" id="UP000249619">
    <property type="component" value="Unassembled WGS sequence"/>
</dbReference>
<keyword evidence="2" id="KW-0812">Transmembrane</keyword>
<organism evidence="3 4">
    <name type="scientific">Stemphylium lycopersici</name>
    <name type="common">Tomato gray leaf spot disease fungus</name>
    <name type="synonym">Thyrospora lycopersici</name>
    <dbReference type="NCBI Taxonomy" id="183478"/>
    <lineage>
        <taxon>Eukaryota</taxon>
        <taxon>Fungi</taxon>
        <taxon>Dikarya</taxon>
        <taxon>Ascomycota</taxon>
        <taxon>Pezizomycotina</taxon>
        <taxon>Dothideomycetes</taxon>
        <taxon>Pleosporomycetidae</taxon>
        <taxon>Pleosporales</taxon>
        <taxon>Pleosporineae</taxon>
        <taxon>Pleosporaceae</taxon>
        <taxon>Stemphylium</taxon>
    </lineage>
</organism>
<evidence type="ECO:0000256" key="1">
    <source>
        <dbReference type="SAM" id="MobiDB-lite"/>
    </source>
</evidence>
<feature type="region of interest" description="Disordered" evidence="1">
    <location>
        <begin position="1"/>
        <end position="86"/>
    </location>
</feature>
<feature type="compositionally biased region" description="Low complexity" evidence="1">
    <location>
        <begin position="145"/>
        <end position="160"/>
    </location>
</feature>
<keyword evidence="4" id="KW-1185">Reference proteome</keyword>
<protein>
    <submittedName>
        <fullName evidence="3">Uncharacterized protein</fullName>
    </submittedName>
</protein>
<accession>A0A364NC84</accession>
<reference evidence="4" key="1">
    <citation type="submission" date="2018-05" db="EMBL/GenBank/DDBJ databases">
        <title>Draft genome sequence of Stemphylium lycopersici strain CIDEFI 213.</title>
        <authorList>
            <person name="Medina R."/>
            <person name="Franco M.E.E."/>
            <person name="Lucentini C.G."/>
            <person name="Saparrat M.C.N."/>
            <person name="Balatti P.A."/>
        </authorList>
    </citation>
    <scope>NUCLEOTIDE SEQUENCE [LARGE SCALE GENOMIC DNA]</scope>
    <source>
        <strain evidence="4">CIDEFI 213</strain>
    </source>
</reference>
<evidence type="ECO:0000313" key="4">
    <source>
        <dbReference type="Proteomes" id="UP000249619"/>
    </source>
</evidence>
<feature type="region of interest" description="Disordered" evidence="1">
    <location>
        <begin position="133"/>
        <end position="162"/>
    </location>
</feature>
<comment type="caution">
    <text evidence="3">The sequence shown here is derived from an EMBL/GenBank/DDBJ whole genome shotgun (WGS) entry which is preliminary data.</text>
</comment>
<feature type="transmembrane region" description="Helical" evidence="2">
    <location>
        <begin position="107"/>
        <end position="130"/>
    </location>
</feature>